<dbReference type="OrthoDB" id="1494755at2"/>
<feature type="region of interest" description="Disordered" evidence="1">
    <location>
        <begin position="2038"/>
        <end position="2057"/>
    </location>
</feature>
<dbReference type="SUPFAM" id="SSF52540">
    <property type="entry name" value="P-loop containing nucleoside triphosphate hydrolases"/>
    <property type="match status" value="1"/>
</dbReference>
<dbReference type="Proteomes" id="UP000067626">
    <property type="component" value="Chromosome"/>
</dbReference>
<dbReference type="RefSeq" id="WP_050432314.1">
    <property type="nucleotide sequence ID" value="NZ_CP012159.1"/>
</dbReference>
<dbReference type="PROSITE" id="PS51257">
    <property type="entry name" value="PROKAR_LIPOPROTEIN"/>
    <property type="match status" value="1"/>
</dbReference>
<dbReference type="KEGG" id="ccro:CMC5_045240"/>
<dbReference type="PANTHER" id="PTHR12697">
    <property type="entry name" value="PBS LYASE HEAT-LIKE PROTEIN"/>
    <property type="match status" value="1"/>
</dbReference>
<dbReference type="GO" id="GO:0016491">
    <property type="term" value="F:oxidoreductase activity"/>
    <property type="evidence" value="ECO:0007669"/>
    <property type="project" value="TreeGrafter"/>
</dbReference>
<dbReference type="STRING" id="52.CMC5_045240"/>
<dbReference type="EMBL" id="CP012159">
    <property type="protein sequence ID" value="AKT40371.1"/>
    <property type="molecule type" value="Genomic_DNA"/>
</dbReference>
<keyword evidence="3" id="KW-1185">Reference proteome</keyword>
<dbReference type="SUPFAM" id="SSF48371">
    <property type="entry name" value="ARM repeat"/>
    <property type="match status" value="3"/>
</dbReference>
<gene>
    <name evidence="2" type="ORF">CMC5_045240</name>
</gene>
<evidence type="ECO:0000313" key="2">
    <source>
        <dbReference type="EMBL" id="AKT40371.1"/>
    </source>
</evidence>
<dbReference type="SMART" id="SM00567">
    <property type="entry name" value="EZ_HEAT"/>
    <property type="match status" value="23"/>
</dbReference>
<dbReference type="InterPro" id="IPR027417">
    <property type="entry name" value="P-loop_NTPase"/>
</dbReference>
<protein>
    <submittedName>
        <fullName evidence="2">Uncharacterized protein</fullName>
    </submittedName>
</protein>
<dbReference type="InterPro" id="IPR016024">
    <property type="entry name" value="ARM-type_fold"/>
</dbReference>
<dbReference type="Gene3D" id="3.40.50.300">
    <property type="entry name" value="P-loop containing nucleotide triphosphate hydrolases"/>
    <property type="match status" value="1"/>
</dbReference>
<evidence type="ECO:0000313" key="3">
    <source>
        <dbReference type="Proteomes" id="UP000067626"/>
    </source>
</evidence>
<dbReference type="Pfam" id="PF13646">
    <property type="entry name" value="HEAT_2"/>
    <property type="match status" value="6"/>
</dbReference>
<dbReference type="Pfam" id="PF13289">
    <property type="entry name" value="SIR2_2"/>
    <property type="match status" value="1"/>
</dbReference>
<dbReference type="InterPro" id="IPR011989">
    <property type="entry name" value="ARM-like"/>
</dbReference>
<proteinExistence type="predicted"/>
<sequence length="2057" mass="224459">MAGLREDLQREIREGRVTCIVGAGVSMGAACDPESMGAAYDPDRKPNVASWVGLLESGVGWCAKLDKGFAKRAEIIRGEIASGHLDDLLSAAEKITRQLGGPGGGEFKRWLRETVGSLQIRDGRVPAALKALGVPLLTTNYDRILEEATGLPTLTWQDTAQVERVLRGEDQAIVHLHGYWDRPESVILGIRSYEDVLRDEYAQLVLHTLRLRQTLLFVGFGKGLDDPNFGALMRWSRKMFAGSEHRCYRLALDSEREQMQRQHPQDERVFVLSYGEEHEELGPFLEGLVDARPAASAGAVGAELVSMRELTVEERPRPRVLIAGPYFGLPAGLREEVKALWKAERGPNTAARIVQKLRRTDVEEAQIAAIVRHDVVVDASPWRAFARWWSLGFRNVEVEEPARAAQLLAQGDPLGWCAFPEGSWLDPEGAWEPVLSGRWQQLDGKVPGLEAKLREHVTTAGVQVCGFDDALGGAWSALVPQVEGAKVLSDQDLAGVPRGRLFRAEQALDGPLHEAGLSDYLRALRVVAGQVRLAGEEGERPIERVFVGMEVQQQVTPVRSTPDEDAAKLGAEEKGSADEAARPDQGEIDVELGAREAHRREVHASRREGVRSMEADRLAEVAPRVLLWGKAGTGKSTLLKWVACQSVGSARTPVWIDRLAPAAGALPEQLAREALRSVRLPESARVAQQQLREAIQGGKALLLLDGLDEAETPVQTTLPGRVAELGAGVQAVIASRPQVDTRWVLDGTGFVPVSLTGLQGASPRLFLERYFGVADWIAPLLRELHTLHAGAEWSRTPVLLSLVASLYQRDRALPHATLELYRDVVDELFGRKAQRWGLKPDSNYVAEARSKLAALARAMLLPTHGEPRIAARRDEAGEFLAASGLFTGAEWLRFAHLSLGEYLAAQPPLDLGEALAWFRRTTRISLDVVPMAVALQGRAGLELALRAAEEDDTWDHRMLGLVLRALALGGEQGATYDRALAQRVVKAVVERLMSPSGRFGEAERQLAVHAERGLRVLGTVLAPEDRALVTPLLEAKGALGTEALLMVWAATLEEIRRPLSDREQVGRVGSALAARGPTPADLSALTRGEARNVRAAAVAALATDSEARPLLTDALRDEHWDVRAAAVTALANHPEARLLLTDALCDRVGYVRAAAVTALANHPEARLLLTDALRDENRYVRAAAVTALANHPEARLLLTDALRDEDSYVRAAAVTALANHPEARLLLTDALRDEHWDVRAAAVTALANHPEARLLLTDALRDEDRYVRAAAVTALANHPEARLLLTDALRDEDRYVRAAAVTALANHPEARLLLTDALRDENRYVRAAAVTALANHPEARLLLTDALRDEHWDVRAAAVTALANHPEARLLLTDALRDENSDVRAAAVTALANHPEARLLLTDALRDENSDVRAAAVTALANYPEARLLLADALRIDFPNVRAAAVTALANHPEVRLLLTDALRDENSDVRAAAVTALADHPEARLLLTDALRDEKSYVRATAVTALANHPEARLLLTDALRDENSDVRAAAVTALANYPEARLLLTDALRDENSDVRAAAVTALANYPEARLLLTDALRDENSDVRAAAVTALANYPEARLLLTDALRDENSDVRATAVTALANHPEARLLLTDALRDEDRYVRAAAVTALADHPEARLLLTDTLRDEHWDVRAAAVTALANHPEARLLLTDALRDEDWDVRAAAVTALANHPEARLLLTDALRDEDRDVRAAAVRALANHPEARRLLTDALRDEDRYVRAVAVATLRPRSPSPSAVLSQLPVVQPALRLAGHASAPSLALPADALQKQDRLARFLQSPGPIHLETDLPFAEALLGALCVRLTQTTGSTFRLFGEFSAPPSTLVGLPDAQVVHIIRIAMDADNLVRDRSVLPTHNLIEAWRIARHLQTERSITFWLVCADLDFEDIVPPVLETPGTLYMRPPFFGFRLPSYTGSTLDPPLEVLTSLQAERAWTRIAAPDQAALLQTIEAMLRDPDTDIWTLLPMLGRIGHHLPPDLRRAVAERLPQDLEQAATHLERARSALDASPSDPALGSTDN</sequence>
<dbReference type="PANTHER" id="PTHR12697:SF5">
    <property type="entry name" value="DEOXYHYPUSINE HYDROXYLASE"/>
    <property type="match status" value="1"/>
</dbReference>
<dbReference type="Gene3D" id="1.25.10.10">
    <property type="entry name" value="Leucine-rich Repeat Variant"/>
    <property type="match status" value="8"/>
</dbReference>
<dbReference type="InterPro" id="IPR004155">
    <property type="entry name" value="PBS_lyase_HEAT"/>
</dbReference>
<reference evidence="2 3" key="1">
    <citation type="submission" date="2015-07" db="EMBL/GenBank/DDBJ databases">
        <title>Genome analysis of myxobacterium Chondromyces crocatus Cm c5 reveals a high potential for natural compound synthesis and the genetic basis for the loss of fruiting body formation.</title>
        <authorList>
            <person name="Zaburannyi N."/>
            <person name="Bunk B."/>
            <person name="Maier J."/>
            <person name="Overmann J."/>
            <person name="Mueller R."/>
        </authorList>
    </citation>
    <scope>NUCLEOTIDE SEQUENCE [LARGE SCALE GENOMIC DNA]</scope>
    <source>
        <strain evidence="2 3">Cm c5</strain>
    </source>
</reference>
<name>A0A0K1EHL6_CHOCO</name>
<evidence type="ECO:0000256" key="1">
    <source>
        <dbReference type="SAM" id="MobiDB-lite"/>
    </source>
</evidence>
<dbReference type="PATRIC" id="fig|52.7.peg.4992"/>
<accession>A0A0K1EHL6</accession>
<organism evidence="2 3">
    <name type="scientific">Chondromyces crocatus</name>
    <dbReference type="NCBI Taxonomy" id="52"/>
    <lineage>
        <taxon>Bacteria</taxon>
        <taxon>Pseudomonadati</taxon>
        <taxon>Myxococcota</taxon>
        <taxon>Polyangia</taxon>
        <taxon>Polyangiales</taxon>
        <taxon>Polyangiaceae</taxon>
        <taxon>Chondromyces</taxon>
    </lineage>
</organism>